<dbReference type="Proteomes" id="UP000760494">
    <property type="component" value="Unassembled WGS sequence"/>
</dbReference>
<evidence type="ECO:0000313" key="2">
    <source>
        <dbReference type="Proteomes" id="UP000760494"/>
    </source>
</evidence>
<proteinExistence type="predicted"/>
<accession>A0A9Q9U745</accession>
<dbReference type="EMBL" id="CABFJX010000079">
    <property type="protein sequence ID" value="VTT62469.1"/>
    <property type="molecule type" value="Genomic_DNA"/>
</dbReference>
<evidence type="ECO:0000313" key="1">
    <source>
        <dbReference type="EMBL" id="VTT62469.1"/>
    </source>
</evidence>
<dbReference type="AlphaFoldDB" id="A0A9Q9U745"/>
<gene>
    <name evidence="1" type="ORF">C2S_4899</name>
</gene>
<name>A0A9Q9U745_FUSFU</name>
<sequence length="147" mass="16592">MSNSTTNVNAHSRLASIHKDLEFFALTYGSPIENWANMSSISSTYYHHVNIQAHHRLQFLYKFSIEDSPLNAKLGSESAITAYGRVFDLEYDDDVGYCVGELGNPRTWSSLFSTITLSHFTLPLKLDRMGSSGIDHDFDSRKPPNTR</sequence>
<comment type="caution">
    <text evidence="1">The sequence shown here is derived from an EMBL/GenBank/DDBJ whole genome shotgun (WGS) entry which is preliminary data.</text>
</comment>
<organism evidence="1 2">
    <name type="scientific">Fusarium fujikuroi</name>
    <name type="common">Bakanae and foot rot disease fungus</name>
    <name type="synonym">Gibberella fujikuroi</name>
    <dbReference type="NCBI Taxonomy" id="5127"/>
    <lineage>
        <taxon>Eukaryota</taxon>
        <taxon>Fungi</taxon>
        <taxon>Dikarya</taxon>
        <taxon>Ascomycota</taxon>
        <taxon>Pezizomycotina</taxon>
        <taxon>Sordariomycetes</taxon>
        <taxon>Hypocreomycetidae</taxon>
        <taxon>Hypocreales</taxon>
        <taxon>Nectriaceae</taxon>
        <taxon>Fusarium</taxon>
        <taxon>Fusarium fujikuroi species complex</taxon>
    </lineage>
</organism>
<reference evidence="1" key="1">
    <citation type="submission" date="2019-05" db="EMBL/GenBank/DDBJ databases">
        <authorList>
            <person name="Piombo E."/>
        </authorList>
    </citation>
    <scope>NUCLEOTIDE SEQUENCE</scope>
    <source>
        <strain evidence="1">C2S</strain>
    </source>
</reference>
<protein>
    <submittedName>
        <fullName evidence="1">Uncharacterized protein</fullName>
    </submittedName>
</protein>